<dbReference type="Proteomes" id="UP000887568">
    <property type="component" value="Unplaced"/>
</dbReference>
<keyword evidence="2" id="KW-1003">Cell membrane</keyword>
<keyword evidence="8" id="KW-0807">Transducer</keyword>
<feature type="compositionally biased region" description="Polar residues" evidence="9">
    <location>
        <begin position="435"/>
        <end position="445"/>
    </location>
</feature>
<evidence type="ECO:0000256" key="10">
    <source>
        <dbReference type="SAM" id="Phobius"/>
    </source>
</evidence>
<dbReference type="GO" id="GO:0005886">
    <property type="term" value="C:plasma membrane"/>
    <property type="evidence" value="ECO:0007669"/>
    <property type="project" value="UniProtKB-SubCell"/>
</dbReference>
<feature type="transmembrane region" description="Helical" evidence="10">
    <location>
        <begin position="221"/>
        <end position="248"/>
    </location>
</feature>
<feature type="transmembrane region" description="Helical" evidence="10">
    <location>
        <begin position="58"/>
        <end position="85"/>
    </location>
</feature>
<dbReference type="PRINTS" id="PR00237">
    <property type="entry name" value="GPCRRHODOPSN"/>
</dbReference>
<keyword evidence="13" id="KW-1185">Reference proteome</keyword>
<keyword evidence="5" id="KW-0297">G-protein coupled receptor</keyword>
<protein>
    <recommendedName>
        <fullName evidence="11">G-protein coupled receptors family 1 profile domain-containing protein</fullName>
    </recommendedName>
</protein>
<keyword evidence="6 10" id="KW-0472">Membrane</keyword>
<dbReference type="InterPro" id="IPR017452">
    <property type="entry name" value="GPCR_Rhodpsn_7TM"/>
</dbReference>
<evidence type="ECO:0000313" key="13">
    <source>
        <dbReference type="Proteomes" id="UP000887568"/>
    </source>
</evidence>
<reference evidence="12" key="1">
    <citation type="submission" date="2022-11" db="UniProtKB">
        <authorList>
            <consortium name="EnsemblMetazoa"/>
        </authorList>
    </citation>
    <scope>IDENTIFICATION</scope>
</reference>
<evidence type="ECO:0000256" key="8">
    <source>
        <dbReference type="ARBA" id="ARBA00023224"/>
    </source>
</evidence>
<dbReference type="PANTHER" id="PTHR22752">
    <property type="entry name" value="G PROTEIN-COUPLED RECEPTOR"/>
    <property type="match status" value="1"/>
</dbReference>
<feature type="compositionally biased region" description="Polar residues" evidence="9">
    <location>
        <begin position="543"/>
        <end position="554"/>
    </location>
</feature>
<evidence type="ECO:0000256" key="1">
    <source>
        <dbReference type="ARBA" id="ARBA00004651"/>
    </source>
</evidence>
<evidence type="ECO:0000259" key="11">
    <source>
        <dbReference type="PROSITE" id="PS50262"/>
    </source>
</evidence>
<evidence type="ECO:0000313" key="12">
    <source>
        <dbReference type="EnsemblMetazoa" id="XP_038059201.1"/>
    </source>
</evidence>
<dbReference type="OMA" id="KGLACRQ"/>
<dbReference type="PROSITE" id="PS50262">
    <property type="entry name" value="G_PROTEIN_RECEP_F1_2"/>
    <property type="match status" value="1"/>
</dbReference>
<dbReference type="SUPFAM" id="SSF81321">
    <property type="entry name" value="Family A G protein-coupled receptor-like"/>
    <property type="match status" value="1"/>
</dbReference>
<proteinExistence type="predicted"/>
<keyword evidence="7" id="KW-0675">Receptor</keyword>
<feature type="transmembrane region" description="Helical" evidence="10">
    <location>
        <begin position="273"/>
        <end position="293"/>
    </location>
</feature>
<dbReference type="GO" id="GO:0004930">
    <property type="term" value="F:G protein-coupled receptor activity"/>
    <property type="evidence" value="ECO:0007669"/>
    <property type="project" value="UniProtKB-KW"/>
</dbReference>
<sequence>MSQVDTETVYIMAVSGSSTMDTTGTFNILDFTNWDPANATNSTKEAPGLQPPYWDLPIVIVLAVILSVIMVISIIGNSLIILTIVFFKGMRSKTNLFITNLACADLGVSVLCMPFSLLTVIQGDWTFGPALCNANAFFEALFLVASTHGLMAIALHKFSSLVLPLRRLVNLRRAICMVAFAWFIGLTCAIGPLIGLTENVYKPGTSQCGPKYPEKISEKLIGFYVPLVGIVIPLTCLIIAYSVIFNTIRKYSRRLRSHTNMTEDKIFHQQKRITITLFIVFVAFFICWTPYFVYSCLGFSLGFHRIPTILNVVAYWSGYTNSALNPIIYAWRAKSYRKAFKKIFCCDTKGGLISDTGTAYNGDSSSIALRLSRTQLSIVTKGLACRQSPCCSQVWGQQGRKSAHSITGDKEFASPAPLRRARIFQGAFQGAHLSGSKTSSMSSILKPSPVPRRPVPGSNNATAATNASEDKTNHNTIWLRKLASNGNAVNHFQDDSSDEEEVFASDALLRRSNSEADKDGLERRHFELAPRPGGRLRYRSDPGKSQSRQPLSNRLKQREPAQQVITDQHWEPDAKARRALLGQSTIV</sequence>
<evidence type="ECO:0000256" key="4">
    <source>
        <dbReference type="ARBA" id="ARBA00022989"/>
    </source>
</evidence>
<dbReference type="AlphaFoldDB" id="A0A914A708"/>
<feature type="region of interest" description="Disordered" evidence="9">
    <location>
        <begin position="433"/>
        <end position="472"/>
    </location>
</feature>
<evidence type="ECO:0000256" key="9">
    <source>
        <dbReference type="SAM" id="MobiDB-lite"/>
    </source>
</evidence>
<evidence type="ECO:0000256" key="5">
    <source>
        <dbReference type="ARBA" id="ARBA00023040"/>
    </source>
</evidence>
<feature type="domain" description="G-protein coupled receptors family 1 profile" evidence="11">
    <location>
        <begin position="76"/>
        <end position="329"/>
    </location>
</feature>
<dbReference type="Pfam" id="PF00001">
    <property type="entry name" value="7tm_1"/>
    <property type="match status" value="1"/>
</dbReference>
<feature type="transmembrane region" description="Helical" evidence="10">
    <location>
        <begin position="97"/>
        <end position="121"/>
    </location>
</feature>
<feature type="transmembrane region" description="Helical" evidence="10">
    <location>
        <begin position="313"/>
        <end position="331"/>
    </location>
</feature>
<keyword evidence="3 10" id="KW-0812">Transmembrane</keyword>
<dbReference type="SMART" id="SM01381">
    <property type="entry name" value="7TM_GPCR_Srsx"/>
    <property type="match status" value="1"/>
</dbReference>
<evidence type="ECO:0000256" key="7">
    <source>
        <dbReference type="ARBA" id="ARBA00023170"/>
    </source>
</evidence>
<feature type="transmembrane region" description="Helical" evidence="10">
    <location>
        <begin position="175"/>
        <end position="194"/>
    </location>
</feature>
<dbReference type="Gene3D" id="1.20.1070.10">
    <property type="entry name" value="Rhodopsin 7-helix transmembrane proteins"/>
    <property type="match status" value="1"/>
</dbReference>
<accession>A0A914A708</accession>
<dbReference type="CDD" id="cd00637">
    <property type="entry name" value="7tm_classA_rhodopsin-like"/>
    <property type="match status" value="1"/>
</dbReference>
<evidence type="ECO:0000256" key="6">
    <source>
        <dbReference type="ARBA" id="ARBA00023136"/>
    </source>
</evidence>
<feature type="transmembrane region" description="Helical" evidence="10">
    <location>
        <begin position="141"/>
        <end position="163"/>
    </location>
</feature>
<feature type="compositionally biased region" description="Low complexity" evidence="9">
    <location>
        <begin position="455"/>
        <end position="467"/>
    </location>
</feature>
<dbReference type="RefSeq" id="XP_038059201.1">
    <property type="nucleotide sequence ID" value="XM_038203273.1"/>
</dbReference>
<evidence type="ECO:0000256" key="2">
    <source>
        <dbReference type="ARBA" id="ARBA00022475"/>
    </source>
</evidence>
<comment type="subcellular location">
    <subcellularLocation>
        <location evidence="1">Cell membrane</location>
        <topology evidence="1">Multi-pass membrane protein</topology>
    </subcellularLocation>
</comment>
<keyword evidence="4 10" id="KW-1133">Transmembrane helix</keyword>
<dbReference type="GeneID" id="119730399"/>
<organism evidence="12 13">
    <name type="scientific">Patiria miniata</name>
    <name type="common">Bat star</name>
    <name type="synonym">Asterina miniata</name>
    <dbReference type="NCBI Taxonomy" id="46514"/>
    <lineage>
        <taxon>Eukaryota</taxon>
        <taxon>Metazoa</taxon>
        <taxon>Echinodermata</taxon>
        <taxon>Eleutherozoa</taxon>
        <taxon>Asterozoa</taxon>
        <taxon>Asteroidea</taxon>
        <taxon>Valvatacea</taxon>
        <taxon>Valvatida</taxon>
        <taxon>Asterinidae</taxon>
        <taxon>Patiria</taxon>
    </lineage>
</organism>
<dbReference type="EnsemblMetazoa" id="XM_038203273.1">
    <property type="protein sequence ID" value="XP_038059201.1"/>
    <property type="gene ID" value="LOC119730399"/>
</dbReference>
<dbReference type="OrthoDB" id="10034726at2759"/>
<name>A0A914A708_PATMI</name>
<dbReference type="PANTHER" id="PTHR22752:SF14">
    <property type="entry name" value="G-PROTEIN COUPLED RECEPTORS FAMILY 1 PROFILE DOMAIN-CONTAINING PROTEIN"/>
    <property type="match status" value="1"/>
</dbReference>
<feature type="region of interest" description="Disordered" evidence="9">
    <location>
        <begin position="530"/>
        <end position="564"/>
    </location>
</feature>
<dbReference type="InterPro" id="IPR000276">
    <property type="entry name" value="GPCR_Rhodpsn"/>
</dbReference>
<evidence type="ECO:0000256" key="3">
    <source>
        <dbReference type="ARBA" id="ARBA00022692"/>
    </source>
</evidence>